<dbReference type="CDD" id="cd00340">
    <property type="entry name" value="GSH_Peroxidase"/>
    <property type="match status" value="1"/>
</dbReference>
<dbReference type="GO" id="GO:0004601">
    <property type="term" value="F:peroxidase activity"/>
    <property type="evidence" value="ECO:0007669"/>
    <property type="project" value="UniProtKB-KW"/>
</dbReference>
<protein>
    <recommendedName>
        <fullName evidence="5">Glutathione peroxidase</fullName>
    </recommendedName>
</protein>
<dbReference type="InterPro" id="IPR036249">
    <property type="entry name" value="Thioredoxin-like_sf"/>
</dbReference>
<dbReference type="Proteomes" id="UP000310263">
    <property type="component" value="Unassembled WGS sequence"/>
</dbReference>
<organism evidence="7 8">
    <name type="scientific">Muricaecibacterium torontonense</name>
    <dbReference type="NCBI Taxonomy" id="3032871"/>
    <lineage>
        <taxon>Bacteria</taxon>
        <taxon>Bacillati</taxon>
        <taxon>Actinomycetota</taxon>
        <taxon>Coriobacteriia</taxon>
        <taxon>Coriobacteriales</taxon>
        <taxon>Atopobiaceae</taxon>
        <taxon>Muricaecibacterium</taxon>
    </lineage>
</organism>
<dbReference type="AlphaFoldDB" id="A0A4S2F004"/>
<accession>A0A4S2F004</accession>
<dbReference type="PIRSF" id="PIRSF000303">
    <property type="entry name" value="Glutathion_perox"/>
    <property type="match status" value="1"/>
</dbReference>
<evidence type="ECO:0000313" key="8">
    <source>
        <dbReference type="Proteomes" id="UP000310263"/>
    </source>
</evidence>
<dbReference type="OrthoDB" id="9785502at2"/>
<keyword evidence="3 5" id="KW-0560">Oxidoreductase</keyword>
<dbReference type="PANTHER" id="PTHR11592">
    <property type="entry name" value="GLUTATHIONE PEROXIDASE"/>
    <property type="match status" value="1"/>
</dbReference>
<proteinExistence type="inferred from homology"/>
<evidence type="ECO:0000256" key="1">
    <source>
        <dbReference type="ARBA" id="ARBA00006926"/>
    </source>
</evidence>
<reference evidence="7 8" key="1">
    <citation type="submission" date="2019-04" db="EMBL/GenBank/DDBJ databases">
        <title>Microbes associate with the intestines of laboratory mice.</title>
        <authorList>
            <person name="Navarre W."/>
            <person name="Wong E."/>
            <person name="Huang K."/>
            <person name="Tropini C."/>
            <person name="Ng K."/>
            <person name="Yu B."/>
        </authorList>
    </citation>
    <scope>NUCLEOTIDE SEQUENCE [LARGE SCALE GENOMIC DNA]</scope>
    <source>
        <strain evidence="7 8">NM07_P-09</strain>
    </source>
</reference>
<dbReference type="Pfam" id="PF00255">
    <property type="entry name" value="GSHPx"/>
    <property type="match status" value="1"/>
</dbReference>
<feature type="domain" description="Thioredoxin" evidence="6">
    <location>
        <begin position="1"/>
        <end position="181"/>
    </location>
</feature>
<dbReference type="InterPro" id="IPR000889">
    <property type="entry name" value="Glutathione_peroxidase"/>
</dbReference>
<dbReference type="PROSITE" id="PS51355">
    <property type="entry name" value="GLUTATHIONE_PEROXID_3"/>
    <property type="match status" value="1"/>
</dbReference>
<comment type="similarity">
    <text evidence="1 5">Belongs to the glutathione peroxidase family.</text>
</comment>
<comment type="caution">
    <text evidence="7">The sequence shown here is derived from an EMBL/GenBank/DDBJ whole genome shotgun (WGS) entry which is preliminary data.</text>
</comment>
<evidence type="ECO:0000256" key="4">
    <source>
        <dbReference type="PIRSR" id="PIRSR000303-1"/>
    </source>
</evidence>
<evidence type="ECO:0000313" key="7">
    <source>
        <dbReference type="EMBL" id="TGY62159.1"/>
    </source>
</evidence>
<dbReference type="Gene3D" id="3.40.30.10">
    <property type="entry name" value="Glutaredoxin"/>
    <property type="match status" value="1"/>
</dbReference>
<evidence type="ECO:0000256" key="2">
    <source>
        <dbReference type="ARBA" id="ARBA00022559"/>
    </source>
</evidence>
<dbReference type="PRINTS" id="PR01011">
    <property type="entry name" value="GLUTPROXDASE"/>
</dbReference>
<evidence type="ECO:0000256" key="5">
    <source>
        <dbReference type="RuleBase" id="RU000499"/>
    </source>
</evidence>
<dbReference type="SUPFAM" id="SSF52833">
    <property type="entry name" value="Thioredoxin-like"/>
    <property type="match status" value="1"/>
</dbReference>
<dbReference type="PROSITE" id="PS51352">
    <property type="entry name" value="THIOREDOXIN_2"/>
    <property type="match status" value="1"/>
</dbReference>
<keyword evidence="8" id="KW-1185">Reference proteome</keyword>
<keyword evidence="2 5" id="KW-0575">Peroxidase</keyword>
<dbReference type="GO" id="GO:0034599">
    <property type="term" value="P:cellular response to oxidative stress"/>
    <property type="evidence" value="ECO:0007669"/>
    <property type="project" value="TreeGrafter"/>
</dbReference>
<dbReference type="RefSeq" id="WP_136012629.1">
    <property type="nucleotide sequence ID" value="NZ_SRYE01000003.1"/>
</dbReference>
<name>A0A4S2F004_9ACTN</name>
<sequence length="181" mass="20742">MPTIYDFTLEKPDGTEVSLSEFRGRPMLIVNSATGCGFTPQYEDLKNLYNNYHEQGLEIIDIPCDQFGHQAPGSDDEIHEFCTMTFGTPYQQYKKSEVNGDNQLPLYAFLKEQKSFEGFTGEKADFMDNYLKENVDPNYADNDDIKWNFTKFLIDRDGNVVARFEPTVDMALVEEAVKEAL</sequence>
<gene>
    <name evidence="7" type="ORF">E5334_05685</name>
</gene>
<feature type="active site" evidence="4">
    <location>
        <position position="36"/>
    </location>
</feature>
<dbReference type="PANTHER" id="PTHR11592:SF78">
    <property type="entry name" value="GLUTATHIONE PEROXIDASE"/>
    <property type="match status" value="1"/>
</dbReference>
<evidence type="ECO:0000256" key="3">
    <source>
        <dbReference type="ARBA" id="ARBA00023002"/>
    </source>
</evidence>
<dbReference type="InterPro" id="IPR013766">
    <property type="entry name" value="Thioredoxin_domain"/>
</dbReference>
<dbReference type="EMBL" id="SRYE01000003">
    <property type="protein sequence ID" value="TGY62159.1"/>
    <property type="molecule type" value="Genomic_DNA"/>
</dbReference>
<evidence type="ECO:0000259" key="6">
    <source>
        <dbReference type="PROSITE" id="PS51352"/>
    </source>
</evidence>